<evidence type="ECO:0000313" key="3">
    <source>
        <dbReference type="Proteomes" id="UP000463051"/>
    </source>
</evidence>
<organism evidence="2 3">
    <name type="scientific">Paenibacillus monticola</name>
    <dbReference type="NCBI Taxonomy" id="2666075"/>
    <lineage>
        <taxon>Bacteria</taxon>
        <taxon>Bacillati</taxon>
        <taxon>Bacillota</taxon>
        <taxon>Bacilli</taxon>
        <taxon>Bacillales</taxon>
        <taxon>Paenibacillaceae</taxon>
        <taxon>Paenibacillus</taxon>
    </lineage>
</organism>
<keyword evidence="3" id="KW-1185">Reference proteome</keyword>
<comment type="caution">
    <text evidence="2">The sequence shown here is derived from an EMBL/GenBank/DDBJ whole genome shotgun (WGS) entry which is preliminary data.</text>
</comment>
<dbReference type="InterPro" id="IPR021359">
    <property type="entry name" value="DUF2812"/>
</dbReference>
<protein>
    <submittedName>
        <fullName evidence="2">DUF2812 domain-containing protein</fullName>
    </submittedName>
</protein>
<dbReference type="Pfam" id="PF11193">
    <property type="entry name" value="DUF2812"/>
    <property type="match status" value="1"/>
</dbReference>
<feature type="transmembrane region" description="Helical" evidence="1">
    <location>
        <begin position="168"/>
        <end position="190"/>
    </location>
</feature>
<dbReference type="Proteomes" id="UP000463051">
    <property type="component" value="Unassembled WGS sequence"/>
</dbReference>
<name>A0A7X2H108_9BACL</name>
<evidence type="ECO:0000256" key="1">
    <source>
        <dbReference type="SAM" id="Phobius"/>
    </source>
</evidence>
<dbReference type="AlphaFoldDB" id="A0A7X2H108"/>
<keyword evidence="1" id="KW-1133">Transmembrane helix</keyword>
<feature type="transmembrane region" description="Helical" evidence="1">
    <location>
        <begin position="116"/>
        <end position="138"/>
    </location>
</feature>
<sequence>MIMRKFKLFVNFKKEEEWLNVWLQKGYELIKVNRMGIYTFKTTEQRNQVIKIDFQVLKTKDHLENYEALYEEFGWRHIAGNKGYSHHYLIKEKDGQNVLFSDNPSEAALYKRLATYYGTAAIIPFVFLFNHNAVTYYFNPKAAYLTQGLWQMENSDFWSAFLFETPFAFMRISSVWSFFIITLIFLYNFFKYQTTAKKIKNKL</sequence>
<dbReference type="EMBL" id="WJXB01000001">
    <property type="protein sequence ID" value="MRN51586.1"/>
    <property type="molecule type" value="Genomic_DNA"/>
</dbReference>
<keyword evidence="1" id="KW-0812">Transmembrane</keyword>
<reference evidence="2 3" key="1">
    <citation type="submission" date="2019-11" db="EMBL/GenBank/DDBJ databases">
        <title>Paenibacillus monticola sp. nov., a novel PGPR strain isolated from mountain sample in China.</title>
        <authorList>
            <person name="Zhao Q."/>
            <person name="Li H.-P."/>
            <person name="Zhang J.-L."/>
        </authorList>
    </citation>
    <scope>NUCLEOTIDE SEQUENCE [LARGE SCALE GENOMIC DNA]</scope>
    <source>
        <strain evidence="2 3">LC-T2</strain>
    </source>
</reference>
<accession>A0A7X2H108</accession>
<evidence type="ECO:0000313" key="2">
    <source>
        <dbReference type="EMBL" id="MRN51586.1"/>
    </source>
</evidence>
<gene>
    <name evidence="2" type="ORF">GJB61_01000</name>
</gene>
<keyword evidence="1" id="KW-0472">Membrane</keyword>
<proteinExistence type="predicted"/>